<gene>
    <name evidence="9 12" type="primary">trpC</name>
    <name evidence="11" type="ORF">BJL90_07785</name>
    <name evidence="12" type="ORF">CLFO_04540</name>
</gene>
<proteinExistence type="inferred from homology"/>
<comment type="similarity">
    <text evidence="3 9">Belongs to the TrpC family.</text>
</comment>
<keyword evidence="5 9" id="KW-0210">Decarboxylase</keyword>
<dbReference type="GO" id="GO:0000162">
    <property type="term" value="P:L-tryptophan biosynthetic process"/>
    <property type="evidence" value="ECO:0007669"/>
    <property type="project" value="UniProtKB-UniRule"/>
</dbReference>
<dbReference type="AlphaFoldDB" id="A0AAC9RJ97"/>
<evidence type="ECO:0000313" key="12">
    <source>
        <dbReference type="EMBL" id="ARE86138.1"/>
    </source>
</evidence>
<dbReference type="CDD" id="cd00331">
    <property type="entry name" value="IGPS"/>
    <property type="match status" value="1"/>
</dbReference>
<reference evidence="11 13" key="1">
    <citation type="submission" date="2016-10" db="EMBL/GenBank/DDBJ databases">
        <title>Complete Genome Sequence of Acetogen Clostridium formicoaceticum ATCC 27076.</title>
        <authorList>
            <person name="Bao T."/>
            <person name="Cheng C."/>
            <person name="Zhao J."/>
            <person name="Yang S.-T."/>
            <person name="Wang J."/>
            <person name="Wang M."/>
        </authorList>
    </citation>
    <scope>NUCLEOTIDE SEQUENCE [LARGE SCALE GENOMIC DNA]</scope>
    <source>
        <strain evidence="11 13">ATCC 27076</strain>
    </source>
</reference>
<dbReference type="NCBIfam" id="NF001377">
    <property type="entry name" value="PRK00278.2-4"/>
    <property type="match status" value="1"/>
</dbReference>
<dbReference type="GO" id="GO:0004640">
    <property type="term" value="F:phosphoribosylanthranilate isomerase activity"/>
    <property type="evidence" value="ECO:0007669"/>
    <property type="project" value="TreeGrafter"/>
</dbReference>
<dbReference type="Pfam" id="PF00218">
    <property type="entry name" value="IGPS"/>
    <property type="match status" value="1"/>
</dbReference>
<comment type="catalytic activity">
    <reaction evidence="1 9">
        <text>1-(2-carboxyphenylamino)-1-deoxy-D-ribulose 5-phosphate + H(+) = (1S,2R)-1-C-(indol-3-yl)glycerol 3-phosphate + CO2 + H2O</text>
        <dbReference type="Rhea" id="RHEA:23476"/>
        <dbReference type="ChEBI" id="CHEBI:15377"/>
        <dbReference type="ChEBI" id="CHEBI:15378"/>
        <dbReference type="ChEBI" id="CHEBI:16526"/>
        <dbReference type="ChEBI" id="CHEBI:58613"/>
        <dbReference type="ChEBI" id="CHEBI:58866"/>
        <dbReference type="EC" id="4.1.1.48"/>
    </reaction>
</comment>
<dbReference type="Gene3D" id="3.20.20.70">
    <property type="entry name" value="Aldolase class I"/>
    <property type="match status" value="1"/>
</dbReference>
<dbReference type="InterPro" id="IPR045186">
    <property type="entry name" value="Indole-3-glycerol_P_synth"/>
</dbReference>
<dbReference type="InterPro" id="IPR013798">
    <property type="entry name" value="Indole-3-glycerol_P_synth_dom"/>
</dbReference>
<accession>A0AAC9RJ97</accession>
<evidence type="ECO:0000256" key="5">
    <source>
        <dbReference type="ARBA" id="ARBA00022793"/>
    </source>
</evidence>
<comment type="pathway">
    <text evidence="2 9">Amino-acid biosynthesis; L-tryptophan biosynthesis; L-tryptophan from chorismate: step 4/5.</text>
</comment>
<protein>
    <recommendedName>
        <fullName evidence="9">Indole-3-glycerol phosphate synthase</fullName>
        <shortName evidence="9">IGPS</shortName>
        <ecNumber evidence="9">4.1.1.48</ecNumber>
    </recommendedName>
</protein>
<keyword evidence="13" id="KW-1185">Reference proteome</keyword>
<evidence type="ECO:0000256" key="9">
    <source>
        <dbReference type="HAMAP-Rule" id="MF_00134"/>
    </source>
</evidence>
<keyword evidence="7 9" id="KW-0057">Aromatic amino acid biosynthesis</keyword>
<evidence type="ECO:0000313" key="11">
    <source>
        <dbReference type="EMBL" id="AOY75809.1"/>
    </source>
</evidence>
<dbReference type="Proteomes" id="UP000192478">
    <property type="component" value="Chromosome"/>
</dbReference>
<reference evidence="12 14" key="2">
    <citation type="submission" date="2017-03" db="EMBL/GenBank/DDBJ databases">
        <title>Complete sequence of Clostridium formicaceticum DSM 92.</title>
        <authorList>
            <person name="Poehlein A."/>
            <person name="Karl M."/>
            <person name="Bengelsdorf F.R."/>
            <person name="Duerre P."/>
            <person name="Daniel R."/>
        </authorList>
    </citation>
    <scope>NUCLEOTIDE SEQUENCE [LARGE SCALE GENOMIC DNA]</scope>
    <source>
        <strain evidence="12 14">DSM 92</strain>
    </source>
</reference>
<sequence length="257" mass="29126">MILDKIVDYKKKRVEEEKQQLPLGKLMEELSCIHPPRNFKKLLSKENQLAIIAEIKKASPSKGVIRENFDPVEIAVCYEESKVEAVSVLTEDKFFQGNNAYLKQVRSITSCPLLRKDFIIEDYQIYQSKLLGADAILLIAAILTKQQLVDFQKIAQEVGLYCLLEVHNAEELEKVLEAEGEIIGINNRNLKTFKTTLKTTEKLMTSIPKDKVIVSESGIHTRQDMKFLQALGVNAVLIGEGFMVADDIGKKIREFRG</sequence>
<dbReference type="KEGG" id="cfm:BJL90_07785"/>
<name>A0AAC9RJ97_9CLOT</name>
<dbReference type="GO" id="GO:0004425">
    <property type="term" value="F:indole-3-glycerol-phosphate synthase activity"/>
    <property type="evidence" value="ECO:0007669"/>
    <property type="project" value="UniProtKB-UniRule"/>
</dbReference>
<evidence type="ECO:0000313" key="13">
    <source>
        <dbReference type="Proteomes" id="UP000177894"/>
    </source>
</evidence>
<evidence type="ECO:0000256" key="6">
    <source>
        <dbReference type="ARBA" id="ARBA00022822"/>
    </source>
</evidence>
<evidence type="ECO:0000259" key="10">
    <source>
        <dbReference type="Pfam" id="PF00218"/>
    </source>
</evidence>
<dbReference type="PANTHER" id="PTHR22854:SF2">
    <property type="entry name" value="INDOLE-3-GLYCEROL-PHOSPHATE SYNTHASE"/>
    <property type="match status" value="1"/>
</dbReference>
<dbReference type="InterPro" id="IPR011060">
    <property type="entry name" value="RibuloseP-bd_barrel"/>
</dbReference>
<dbReference type="Proteomes" id="UP000177894">
    <property type="component" value="Chromosome"/>
</dbReference>
<dbReference type="EMBL" id="CP020559">
    <property type="protein sequence ID" value="ARE86138.1"/>
    <property type="molecule type" value="Genomic_DNA"/>
</dbReference>
<dbReference type="RefSeq" id="WP_070966214.1">
    <property type="nucleotide sequence ID" value="NZ_CP017603.1"/>
</dbReference>
<dbReference type="HAMAP" id="MF_00134_B">
    <property type="entry name" value="IGPS_B"/>
    <property type="match status" value="1"/>
</dbReference>
<evidence type="ECO:0000256" key="8">
    <source>
        <dbReference type="ARBA" id="ARBA00023239"/>
    </source>
</evidence>
<keyword evidence="4 9" id="KW-0028">Amino-acid biosynthesis</keyword>
<organism evidence="12 14">
    <name type="scientific">Clostridium formicaceticum</name>
    <dbReference type="NCBI Taxonomy" id="1497"/>
    <lineage>
        <taxon>Bacteria</taxon>
        <taxon>Bacillati</taxon>
        <taxon>Bacillota</taxon>
        <taxon>Clostridia</taxon>
        <taxon>Eubacteriales</taxon>
        <taxon>Clostridiaceae</taxon>
        <taxon>Clostridium</taxon>
    </lineage>
</organism>
<evidence type="ECO:0000256" key="1">
    <source>
        <dbReference type="ARBA" id="ARBA00001633"/>
    </source>
</evidence>
<evidence type="ECO:0000256" key="2">
    <source>
        <dbReference type="ARBA" id="ARBA00004696"/>
    </source>
</evidence>
<evidence type="ECO:0000313" key="14">
    <source>
        <dbReference type="Proteomes" id="UP000192478"/>
    </source>
</evidence>
<dbReference type="PROSITE" id="PS00614">
    <property type="entry name" value="IGPS"/>
    <property type="match status" value="1"/>
</dbReference>
<evidence type="ECO:0000256" key="3">
    <source>
        <dbReference type="ARBA" id="ARBA00008737"/>
    </source>
</evidence>
<evidence type="ECO:0000256" key="4">
    <source>
        <dbReference type="ARBA" id="ARBA00022605"/>
    </source>
</evidence>
<dbReference type="EMBL" id="CP017603">
    <property type="protein sequence ID" value="AOY75809.1"/>
    <property type="molecule type" value="Genomic_DNA"/>
</dbReference>
<feature type="domain" description="Indole-3-glycerol phosphate synthase" evidence="10">
    <location>
        <begin position="3"/>
        <end position="255"/>
    </location>
</feature>
<dbReference type="InterPro" id="IPR013785">
    <property type="entry name" value="Aldolase_TIM"/>
</dbReference>
<dbReference type="FunFam" id="3.20.20.70:FF:000024">
    <property type="entry name" value="Indole-3-glycerol phosphate synthase"/>
    <property type="match status" value="1"/>
</dbReference>
<evidence type="ECO:0000256" key="7">
    <source>
        <dbReference type="ARBA" id="ARBA00023141"/>
    </source>
</evidence>
<dbReference type="EC" id="4.1.1.48" evidence="9"/>
<dbReference type="SUPFAM" id="SSF51366">
    <property type="entry name" value="Ribulose-phoshate binding barrel"/>
    <property type="match status" value="1"/>
</dbReference>
<keyword evidence="8 9" id="KW-0456">Lyase</keyword>
<dbReference type="PANTHER" id="PTHR22854">
    <property type="entry name" value="TRYPTOPHAN BIOSYNTHESIS PROTEIN"/>
    <property type="match status" value="1"/>
</dbReference>
<keyword evidence="6 9" id="KW-0822">Tryptophan biosynthesis</keyword>
<dbReference type="InterPro" id="IPR001468">
    <property type="entry name" value="Indole-3-GlycerolPSynthase_CS"/>
</dbReference>